<accession>A0AA37I1K8</accession>
<evidence type="ECO:0000313" key="3">
    <source>
        <dbReference type="Proteomes" id="UP000887043"/>
    </source>
</evidence>
<dbReference type="InterPro" id="IPR038181">
    <property type="entry name" value="Ntox21_sf"/>
</dbReference>
<dbReference type="AlphaFoldDB" id="A0AA37I1K8"/>
<sequence length="64" mass="7455">MLPKGFKLAREFMSHNEKVYEYNGKYYSFDNTSHNGGVWKVFVKNGGKLHRIGTADKNLNIFKK</sequence>
<dbReference type="Gene3D" id="3.10.380.20">
    <property type="entry name" value="Novel toxin 21 (CdiA), C-terminal domain"/>
    <property type="match status" value="1"/>
</dbReference>
<dbReference type="Proteomes" id="UP000887043">
    <property type="component" value="Unassembled WGS sequence"/>
</dbReference>
<evidence type="ECO:0000313" key="2">
    <source>
        <dbReference type="EMBL" id="GJG27360.1"/>
    </source>
</evidence>
<organism evidence="2 3">
    <name type="scientific">Segatella bryantii</name>
    <name type="common">Prevotella bryantii</name>
    <dbReference type="NCBI Taxonomy" id="77095"/>
    <lineage>
        <taxon>Bacteria</taxon>
        <taxon>Pseudomonadati</taxon>
        <taxon>Bacteroidota</taxon>
        <taxon>Bacteroidia</taxon>
        <taxon>Bacteroidales</taxon>
        <taxon>Prevotellaceae</taxon>
        <taxon>Segatella</taxon>
    </lineage>
</organism>
<comment type="caution">
    <text evidence="2">The sequence shown here is derived from an EMBL/GenBank/DDBJ whole genome shotgun (WGS) entry which is preliminary data.</text>
</comment>
<evidence type="ECO:0000259" key="1">
    <source>
        <dbReference type="Pfam" id="PF15526"/>
    </source>
</evidence>
<dbReference type="RefSeq" id="WP_006282517.1">
    <property type="nucleotide sequence ID" value="NZ_BPTR01000001.1"/>
</dbReference>
<dbReference type="InterPro" id="IPR028190">
    <property type="entry name" value="Ntox21"/>
</dbReference>
<proteinExistence type="predicted"/>
<reference evidence="2" key="1">
    <citation type="submission" date="2021-08" db="EMBL/GenBank/DDBJ databases">
        <title>Prevotella lacticifex sp. nov., isolated from rumen of cow.</title>
        <authorList>
            <person name="Shinkai T."/>
            <person name="Ikeyama N."/>
            <person name="Kumagai M."/>
            <person name="Ohmori H."/>
            <person name="Sakamoto M."/>
            <person name="Ohkuma M."/>
            <person name="Mitsumori M."/>
        </authorList>
    </citation>
    <scope>NUCLEOTIDE SEQUENCE</scope>
    <source>
        <strain evidence="2">DSM 11371</strain>
    </source>
</reference>
<name>A0AA37I1K8_SEGBR</name>
<protein>
    <recommendedName>
        <fullName evidence="1">Novel toxin 21 domain-containing protein</fullName>
    </recommendedName>
</protein>
<dbReference type="EMBL" id="BPTR01000001">
    <property type="protein sequence ID" value="GJG27360.1"/>
    <property type="molecule type" value="Genomic_DNA"/>
</dbReference>
<dbReference type="Pfam" id="PF15526">
    <property type="entry name" value="Ntox21"/>
    <property type="match status" value="1"/>
</dbReference>
<feature type="domain" description="Novel toxin 21" evidence="1">
    <location>
        <begin position="5"/>
        <end position="60"/>
    </location>
</feature>
<gene>
    <name evidence="2" type="ORF">PRRU23_10600</name>
</gene>